<proteinExistence type="predicted"/>
<feature type="coiled-coil region" evidence="1">
    <location>
        <begin position="34"/>
        <end position="61"/>
    </location>
</feature>
<organism evidence="2 3">
    <name type="scientific">Candidatus Shapirobacteria bacterium CG_4_9_14_0_2_um_filter_39_11</name>
    <dbReference type="NCBI Taxonomy" id="1974478"/>
    <lineage>
        <taxon>Bacteria</taxon>
        <taxon>Candidatus Shapironibacteriota</taxon>
    </lineage>
</organism>
<evidence type="ECO:0000313" key="2">
    <source>
        <dbReference type="EMBL" id="PJC28224.1"/>
    </source>
</evidence>
<dbReference type="EMBL" id="PFSF01000026">
    <property type="protein sequence ID" value="PJC28224.1"/>
    <property type="molecule type" value="Genomic_DNA"/>
</dbReference>
<evidence type="ECO:0000256" key="1">
    <source>
        <dbReference type="SAM" id="Coils"/>
    </source>
</evidence>
<accession>A0A2M8ESX3</accession>
<dbReference type="Proteomes" id="UP000229816">
    <property type="component" value="Unassembled WGS sequence"/>
</dbReference>
<comment type="caution">
    <text evidence="2">The sequence shown here is derived from an EMBL/GenBank/DDBJ whole genome shotgun (WGS) entry which is preliminary data.</text>
</comment>
<name>A0A2M8ESX3_9BACT</name>
<sequence length="102" mass="11906">MVNLIKDELNVKEVNIKIGKGELRVRLDTKITPQLKTEGEARELVRQIQELRKKANCRLEQQIKVYGPKWPKEKNLREYIKKETLAKELLPGKTLKIATLND</sequence>
<dbReference type="AlphaFoldDB" id="A0A2M8ESX3"/>
<protein>
    <submittedName>
        <fullName evidence="2">Uncharacterized protein</fullName>
    </submittedName>
</protein>
<gene>
    <name evidence="2" type="ORF">CO054_01225</name>
</gene>
<keyword evidence="1" id="KW-0175">Coiled coil</keyword>
<evidence type="ECO:0000313" key="3">
    <source>
        <dbReference type="Proteomes" id="UP000229816"/>
    </source>
</evidence>
<reference evidence="3" key="1">
    <citation type="submission" date="2017-09" db="EMBL/GenBank/DDBJ databases">
        <title>Depth-based differentiation of microbial function through sediment-hosted aquifers and enrichment of novel symbionts in the deep terrestrial subsurface.</title>
        <authorList>
            <person name="Probst A.J."/>
            <person name="Ladd B."/>
            <person name="Jarett J.K."/>
            <person name="Geller-Mcgrath D.E."/>
            <person name="Sieber C.M.K."/>
            <person name="Emerson J.B."/>
            <person name="Anantharaman K."/>
            <person name="Thomas B.C."/>
            <person name="Malmstrom R."/>
            <person name="Stieglmeier M."/>
            <person name="Klingl A."/>
            <person name="Woyke T."/>
            <person name="Ryan C.M."/>
            <person name="Banfield J.F."/>
        </authorList>
    </citation>
    <scope>NUCLEOTIDE SEQUENCE [LARGE SCALE GENOMIC DNA]</scope>
</reference>
<dbReference type="Pfam" id="PF19302">
    <property type="entry name" value="DUF5915"/>
    <property type="match status" value="1"/>
</dbReference>